<dbReference type="Proteomes" id="UP000013827">
    <property type="component" value="Unassembled WGS sequence"/>
</dbReference>
<dbReference type="GeneID" id="17268345"/>
<dbReference type="AlphaFoldDB" id="A0A0D3JH13"/>
<feature type="region of interest" description="Disordered" evidence="1">
    <location>
        <begin position="1"/>
        <end position="23"/>
    </location>
</feature>
<evidence type="ECO:0000256" key="1">
    <source>
        <dbReference type="SAM" id="MobiDB-lite"/>
    </source>
</evidence>
<organism evidence="2 3">
    <name type="scientific">Emiliania huxleyi (strain CCMP1516)</name>
    <dbReference type="NCBI Taxonomy" id="280463"/>
    <lineage>
        <taxon>Eukaryota</taxon>
        <taxon>Haptista</taxon>
        <taxon>Haptophyta</taxon>
        <taxon>Prymnesiophyceae</taxon>
        <taxon>Isochrysidales</taxon>
        <taxon>Noelaerhabdaceae</taxon>
        <taxon>Emiliania</taxon>
    </lineage>
</organism>
<dbReference type="EnsemblProtists" id="EOD22798">
    <property type="protein sequence ID" value="EOD22798"/>
    <property type="gene ID" value="EMIHUDRAFT_349523"/>
</dbReference>
<reference evidence="2" key="2">
    <citation type="submission" date="2024-10" db="UniProtKB">
        <authorList>
            <consortium name="EnsemblProtists"/>
        </authorList>
    </citation>
    <scope>IDENTIFICATION</scope>
</reference>
<proteinExistence type="predicted"/>
<name>A0A0D3JH13_EMIH1</name>
<protein>
    <submittedName>
        <fullName evidence="2">Uncharacterized protein</fullName>
    </submittedName>
</protein>
<evidence type="ECO:0000313" key="3">
    <source>
        <dbReference type="Proteomes" id="UP000013827"/>
    </source>
</evidence>
<dbReference type="KEGG" id="ehx:EMIHUDRAFT_349523"/>
<dbReference type="RefSeq" id="XP_005775227.1">
    <property type="nucleotide sequence ID" value="XM_005775170.1"/>
</dbReference>
<keyword evidence="3" id="KW-1185">Reference proteome</keyword>
<dbReference type="HOGENOM" id="CLU_2447423_0_0_1"/>
<dbReference type="PaxDb" id="2903-EOD22798"/>
<accession>A0A0D3JH13</accession>
<reference evidence="3" key="1">
    <citation type="journal article" date="2013" name="Nature">
        <title>Pan genome of the phytoplankton Emiliania underpins its global distribution.</title>
        <authorList>
            <person name="Read B.A."/>
            <person name="Kegel J."/>
            <person name="Klute M.J."/>
            <person name="Kuo A."/>
            <person name="Lefebvre S.C."/>
            <person name="Maumus F."/>
            <person name="Mayer C."/>
            <person name="Miller J."/>
            <person name="Monier A."/>
            <person name="Salamov A."/>
            <person name="Young J."/>
            <person name="Aguilar M."/>
            <person name="Claverie J.M."/>
            <person name="Frickenhaus S."/>
            <person name="Gonzalez K."/>
            <person name="Herman E.K."/>
            <person name="Lin Y.C."/>
            <person name="Napier J."/>
            <person name="Ogata H."/>
            <person name="Sarno A.F."/>
            <person name="Shmutz J."/>
            <person name="Schroeder D."/>
            <person name="de Vargas C."/>
            <person name="Verret F."/>
            <person name="von Dassow P."/>
            <person name="Valentin K."/>
            <person name="Van de Peer Y."/>
            <person name="Wheeler G."/>
            <person name="Dacks J.B."/>
            <person name="Delwiche C.F."/>
            <person name="Dyhrman S.T."/>
            <person name="Glockner G."/>
            <person name="John U."/>
            <person name="Richards T."/>
            <person name="Worden A.Z."/>
            <person name="Zhang X."/>
            <person name="Grigoriev I.V."/>
            <person name="Allen A.E."/>
            <person name="Bidle K."/>
            <person name="Borodovsky M."/>
            <person name="Bowler C."/>
            <person name="Brownlee C."/>
            <person name="Cock J.M."/>
            <person name="Elias M."/>
            <person name="Gladyshev V.N."/>
            <person name="Groth M."/>
            <person name="Guda C."/>
            <person name="Hadaegh A."/>
            <person name="Iglesias-Rodriguez M.D."/>
            <person name="Jenkins J."/>
            <person name="Jones B.M."/>
            <person name="Lawson T."/>
            <person name="Leese F."/>
            <person name="Lindquist E."/>
            <person name="Lobanov A."/>
            <person name="Lomsadze A."/>
            <person name="Malik S.B."/>
            <person name="Marsh M.E."/>
            <person name="Mackinder L."/>
            <person name="Mock T."/>
            <person name="Mueller-Roeber B."/>
            <person name="Pagarete A."/>
            <person name="Parker M."/>
            <person name="Probert I."/>
            <person name="Quesneville H."/>
            <person name="Raines C."/>
            <person name="Rensing S.A."/>
            <person name="Riano-Pachon D.M."/>
            <person name="Richier S."/>
            <person name="Rokitta S."/>
            <person name="Shiraiwa Y."/>
            <person name="Soanes D.M."/>
            <person name="van der Giezen M."/>
            <person name="Wahlund T.M."/>
            <person name="Williams B."/>
            <person name="Wilson W."/>
            <person name="Wolfe G."/>
            <person name="Wurch L.L."/>
        </authorList>
    </citation>
    <scope>NUCLEOTIDE SEQUENCE</scope>
</reference>
<evidence type="ECO:0000313" key="2">
    <source>
        <dbReference type="EnsemblProtists" id="EOD22798"/>
    </source>
</evidence>
<sequence>GEVVRDAAGEGAAEEVGEAAGEAADKAADLSWADVCAPTEEEVHLFKMKNELMLDIGRLRLSLSGLDVPRLNDAVLEGEGSIPHFAEVAD</sequence>